<feature type="domain" description="Polynucleotide kinase-phosphatase ligase" evidence="3">
    <location>
        <begin position="537"/>
        <end position="914"/>
    </location>
</feature>
<keyword evidence="5" id="KW-1185">Reference proteome</keyword>
<comment type="caution">
    <text evidence="4">The sequence shown here is derived from an EMBL/GenBank/DDBJ whole genome shotgun (WGS) entry which is preliminary data.</text>
</comment>
<name>A0ABX2FTJ8_9BACT</name>
<sequence length="920" mass="101303">MPQDTLKVPELALVLLIGSTGAGKSTFARRLFKPTEIVSSDTCRGLVADDENDQSASADAFELLHYLVAKRLKRGLLTVVDATNVQPEGRKPLVALARQYHVLPVAVVLDVPDGVALARNAQRPERRGVGPHVVARHRQALRRSLRTLKEEGFRHIHHLRGEAEIDAVQSIVRERLYNNRREETGPFDLIGDVHGCYHELRALLENLGYQILEEPILDIRDLGVRVVAPLTSPPAPLPRRGEPDASETESLGSPSPRERGPGGEVLGPRRRAIFLGDLVDRGPASPQVLRLVMSMVRAGTALCVPGNHDIKLLRHLNGKKVTVNHGLAETLAQLEAEPEAFKGEVRRFLDGLVSHYVLDGGRLVVAHAGMPEAMQGRGSGAVRAFALFGESTGEIDEFGLPVRYEWAREYRGRALVAFGHTPVPDAEWLNNTIDLDTGCVFGGRLTALRYPERELVAVPAAQVYSEPVRPLNYKQLAASTQLLASSPDGASQNGKLTANSYQLEADETLDIRDVTGKQFIETRLLRGVTIREENAVAALEVMSRFAVHPKWLLYLPPTMSPTETSALPDLLEHPAEAFAYYRRQGVERVVCEEKHMGSRVVVVLGKDEAAIQRRLGLAGEGIGKCYTRTGRNFFTDGALETAFLARLRDALSTAGFWEKFDTDWVCLDAELLPWSAKAQELVKTQYAAVAAAATAALPQAEAVLADAAARGLDGAEALLARTTARRQAATHYADAYRRYCWPVHSLDDLKLAPFHLLATEGKTYFDRDHAWHMETLRALALADPGLLRATPYRVVPLHDPAAVEAAIQWWTDLTAAGGEGMVVKPYDFVALRGQSLLQPALKCRGPEYLRIIYGPDYLLPGNLERLRQRNVKAKRNLALREFSLGVEGLERFVAGQPLRRVHQCVFGVLALESEAVDPRL</sequence>
<evidence type="ECO:0000259" key="3">
    <source>
        <dbReference type="Pfam" id="PF16542"/>
    </source>
</evidence>
<dbReference type="SUPFAM" id="SSF56091">
    <property type="entry name" value="DNA ligase/mRNA capping enzyme, catalytic domain"/>
    <property type="match status" value="1"/>
</dbReference>
<evidence type="ECO:0000313" key="5">
    <source>
        <dbReference type="Proteomes" id="UP000779507"/>
    </source>
</evidence>
<feature type="region of interest" description="Disordered" evidence="1">
    <location>
        <begin position="230"/>
        <end position="267"/>
    </location>
</feature>
<dbReference type="SUPFAM" id="SSF52540">
    <property type="entry name" value="P-loop containing nucleoside triphosphate hydrolases"/>
    <property type="match status" value="1"/>
</dbReference>
<dbReference type="EMBL" id="JABSNP010000011">
    <property type="protein sequence ID" value="NRT19715.1"/>
    <property type="molecule type" value="Genomic_DNA"/>
</dbReference>
<organism evidence="4 5">
    <name type="scientific">Hymenobacter caeli</name>
    <dbReference type="NCBI Taxonomy" id="2735894"/>
    <lineage>
        <taxon>Bacteria</taxon>
        <taxon>Pseudomonadati</taxon>
        <taxon>Bacteroidota</taxon>
        <taxon>Cytophagia</taxon>
        <taxon>Cytophagales</taxon>
        <taxon>Hymenobacteraceae</taxon>
        <taxon>Hymenobacter</taxon>
    </lineage>
</organism>
<dbReference type="GO" id="GO:0016301">
    <property type="term" value="F:kinase activity"/>
    <property type="evidence" value="ECO:0007669"/>
    <property type="project" value="UniProtKB-KW"/>
</dbReference>
<dbReference type="InterPro" id="IPR004843">
    <property type="entry name" value="Calcineurin-like_PHP"/>
</dbReference>
<dbReference type="Gene3D" id="3.40.50.300">
    <property type="entry name" value="P-loop containing nucleotide triphosphate hydrolases"/>
    <property type="match status" value="1"/>
</dbReference>
<dbReference type="Gene3D" id="3.60.21.10">
    <property type="match status" value="1"/>
</dbReference>
<dbReference type="InterPro" id="IPR032380">
    <property type="entry name" value="PNKP_ligase_dom"/>
</dbReference>
<dbReference type="NCBIfam" id="TIGR04075">
    <property type="entry name" value="bacter_Pnkp"/>
    <property type="match status" value="1"/>
</dbReference>
<dbReference type="PANTHER" id="PTHR42850">
    <property type="entry name" value="METALLOPHOSPHOESTERASE"/>
    <property type="match status" value="1"/>
</dbReference>
<dbReference type="InterPro" id="IPR024028">
    <property type="entry name" value="PNKP_bac"/>
</dbReference>
<dbReference type="InterPro" id="IPR027417">
    <property type="entry name" value="P-loop_NTPase"/>
</dbReference>
<dbReference type="InterPro" id="IPR041780">
    <property type="entry name" value="MPP_PrpE-like"/>
</dbReference>
<protein>
    <submittedName>
        <fullName evidence="4">Polynucleotide kinase-phosphatase</fullName>
    </submittedName>
</protein>
<evidence type="ECO:0000313" key="4">
    <source>
        <dbReference type="EMBL" id="NRT19715.1"/>
    </source>
</evidence>
<feature type="domain" description="Calcineurin-like phosphoesterase" evidence="2">
    <location>
        <begin position="270"/>
        <end position="424"/>
    </location>
</feature>
<proteinExistence type="predicted"/>
<dbReference type="Pfam" id="PF13671">
    <property type="entry name" value="AAA_33"/>
    <property type="match status" value="1"/>
</dbReference>
<keyword evidence="4" id="KW-0808">Transferase</keyword>
<dbReference type="InterPro" id="IPR050126">
    <property type="entry name" value="Ap4A_hydrolase"/>
</dbReference>
<dbReference type="Gene3D" id="3.30.470.30">
    <property type="entry name" value="DNA ligase/mRNA capping enzyme"/>
    <property type="match status" value="2"/>
</dbReference>
<reference evidence="4 5" key="1">
    <citation type="submission" date="2020-05" db="EMBL/GenBank/DDBJ databases">
        <title>Genomic Encyclopedia of Type Strains, Phase IV (KMG-V): Genome sequencing to study the core and pangenomes of soil and plant-associated prokaryotes.</title>
        <authorList>
            <person name="Whitman W."/>
        </authorList>
    </citation>
    <scope>NUCLEOTIDE SEQUENCE [LARGE SCALE GENOMIC DNA]</scope>
    <source>
        <strain evidence="4 5">9A</strain>
    </source>
</reference>
<dbReference type="PANTHER" id="PTHR42850:SF7">
    <property type="entry name" value="BIS(5'-NUCLEOSYL)-TETRAPHOSPHATASE PRPE [ASYMMETRICAL]"/>
    <property type="match status" value="1"/>
</dbReference>
<gene>
    <name evidence="4" type="ORF">HNP98_002549</name>
</gene>
<accession>A0ABX2FTJ8</accession>
<dbReference type="InterPro" id="IPR029052">
    <property type="entry name" value="Metallo-depent_PP-like"/>
</dbReference>
<keyword evidence="4" id="KW-0418">Kinase</keyword>
<dbReference type="RefSeq" id="WP_173810429.1">
    <property type="nucleotide sequence ID" value="NZ_JABSNP010000011.1"/>
</dbReference>
<dbReference type="CDD" id="cd07423">
    <property type="entry name" value="MPP_Prp_like"/>
    <property type="match status" value="1"/>
</dbReference>
<evidence type="ECO:0000256" key="1">
    <source>
        <dbReference type="SAM" id="MobiDB-lite"/>
    </source>
</evidence>
<dbReference type="Pfam" id="PF00149">
    <property type="entry name" value="Metallophos"/>
    <property type="match status" value="1"/>
</dbReference>
<dbReference type="SUPFAM" id="SSF56300">
    <property type="entry name" value="Metallo-dependent phosphatases"/>
    <property type="match status" value="1"/>
</dbReference>
<dbReference type="Pfam" id="PF16542">
    <property type="entry name" value="PNKP_ligase"/>
    <property type="match status" value="1"/>
</dbReference>
<dbReference type="Proteomes" id="UP000779507">
    <property type="component" value="Unassembled WGS sequence"/>
</dbReference>
<evidence type="ECO:0000259" key="2">
    <source>
        <dbReference type="Pfam" id="PF00149"/>
    </source>
</evidence>